<feature type="compositionally biased region" description="Polar residues" evidence="2">
    <location>
        <begin position="257"/>
        <end position="266"/>
    </location>
</feature>
<evidence type="ECO:0000259" key="5">
    <source>
        <dbReference type="Pfam" id="PF16177"/>
    </source>
</evidence>
<dbReference type="InterPro" id="IPR042099">
    <property type="entry name" value="ANL_N_sf"/>
</dbReference>
<evidence type="ECO:0000256" key="2">
    <source>
        <dbReference type="SAM" id="MobiDB-lite"/>
    </source>
</evidence>
<name>A0A517LR44_9PEZI</name>
<dbReference type="Gene3D" id="3.30.300.30">
    <property type="match status" value="1"/>
</dbReference>
<accession>A0A517LR44</accession>
<proteinExistence type="inferred from homology"/>
<feature type="domain" description="AMP-binding enzyme C-terminal" evidence="4">
    <location>
        <begin position="1031"/>
        <end position="1114"/>
    </location>
</feature>
<evidence type="ECO:0000256" key="1">
    <source>
        <dbReference type="ARBA" id="ARBA00006432"/>
    </source>
</evidence>
<dbReference type="InterPro" id="IPR020845">
    <property type="entry name" value="AMP-binding_CS"/>
</dbReference>
<dbReference type="Gene3D" id="3.40.50.12780">
    <property type="entry name" value="N-terminal domain of ligase-like"/>
    <property type="match status" value="1"/>
</dbReference>
<comment type="similarity">
    <text evidence="1">Belongs to the ATP-dependent AMP-binding enzyme family.</text>
</comment>
<evidence type="ECO:0000259" key="4">
    <source>
        <dbReference type="Pfam" id="PF13193"/>
    </source>
</evidence>
<protein>
    <recommendedName>
        <fullName evidence="8">AMP-dependent synthetase/ligase domain-containing protein</fullName>
    </recommendedName>
</protein>
<dbReference type="InterPro" id="IPR000873">
    <property type="entry name" value="AMP-dep_synth/lig_dom"/>
</dbReference>
<dbReference type="InterPro" id="IPR045851">
    <property type="entry name" value="AMP-bd_C_sf"/>
</dbReference>
<feature type="domain" description="Acetyl-coenzyme A synthetase N-terminal" evidence="5">
    <location>
        <begin position="483"/>
        <end position="547"/>
    </location>
</feature>
<dbReference type="InterPro" id="IPR032387">
    <property type="entry name" value="ACAS_N"/>
</dbReference>
<dbReference type="STRING" id="50376.A0A517LR44"/>
<dbReference type="PANTHER" id="PTHR43347">
    <property type="entry name" value="ACYL-COA SYNTHETASE"/>
    <property type="match status" value="1"/>
</dbReference>
<dbReference type="SUPFAM" id="SSF56801">
    <property type="entry name" value="Acetyl-CoA synthetase-like"/>
    <property type="match status" value="1"/>
</dbReference>
<feature type="compositionally biased region" description="Basic and acidic residues" evidence="2">
    <location>
        <begin position="227"/>
        <end position="241"/>
    </location>
</feature>
<dbReference type="InterPro" id="IPR025110">
    <property type="entry name" value="AMP-bd_C"/>
</dbReference>
<dbReference type="Pfam" id="PF13193">
    <property type="entry name" value="AMP-binding_C"/>
    <property type="match status" value="1"/>
</dbReference>
<feature type="compositionally biased region" description="Low complexity" evidence="2">
    <location>
        <begin position="88"/>
        <end position="108"/>
    </location>
</feature>
<sequence>MSDSDSENDARLPNASTIEDTLRTIVARLYKSGDHSDLTVKRVRKAAETELELPDDYLKADAGWKSKSKTIIADEHTIQENEEAASSPVKTVKTSKPAPKAKAGPKPKIVAESTQRGTKRAPPEPKAKAQKKRKITSELDSEDEESSLSTRSSNASEDEFLEQEATKRKAASKSRALKVAKGSDAEAMRQPQRKPKKVIDEDEDEDDEVSPEPQAAKRASHKIVVLNEKDEASPHLEKPQEVDSDIESEEAPAEAPTNKTAASESEMSVLIDDEPAQKKKQKKQPAREAAEADASESEMSVLIDEEPPPKKKRQKKEPSSKPTISSNPKAKAKAKARAPAKAKPELSPQEAQIKELQANLVKCGIRKMWANELKTCDTPKEKIAHLKGMLKEAGMDGRFSESKAKEIKERRELEKDIESAKDFASKFGAQEDKARRRMGNKDWGIDESLVAGAEVEYTSTPPEDSCIREGNTMAPEHPQDVTYNAALSDPEAFWSKAASRVHWHKKPSCALVKSTKTLPPSETLPKGATHPHWSWFPDGEISNCYNCVDRHVDAGRGEDVAIIWDSPVTGRKEKFTYKQVLGEVETLAGVLREEGVKKKDVVLIYMPMIPSAVFAMLAINRLGAIHAVVFGGFAPASLAQRIEASRPRVIMTASCGIEAAKGPIGYQSLIRGAVEKSSFKPAKVLVWQRDELRWDPIAREDGERNWGRLVKSARNRGLKAECVAVGSDDPIYIIYTSGTTGSPKGVVRSAAGHAVGLNLSIKYLFGIRGPGDVIFTASDIGWVVGHSYIVYAPLLAGATTVLFEGKPVGTPDASTFWRVVEEYKINTLFTAPTALRAIRRDDPDNDFIGEIGRRGGIKSLRALFLAGERSEPSIVSMYQHLLEKYGAEDALVVDNWWSSESGSPITGLAQLAATGLDFDSTEKCESLRMKPGSAGKPMPGFDVKIVDDEGNEVEHGKMGNIVLGIPLAPTGMTTLWKDEERFYRGYLKRFSGKYIDTGDAGMIDEDGYVHVMSRADDIINVAAHRFSTGAIEQAVLSHPDIGEACVIGIPDALKGHLPFAFISLATHNHPHHAVPSAILFKEVNALVREQIGAIAALGGMIQGAKMIPKTRSGKTLRRVLRRLVENAVQGDFEESVEVPNTVEDVEVVEVARQKVREYFMAVGDKHRSIEQKAKL</sequence>
<reference evidence="6 7" key="1">
    <citation type="submission" date="2019-07" db="EMBL/GenBank/DDBJ databases">
        <title>Finished genome of Venturia effusa.</title>
        <authorList>
            <person name="Young C.A."/>
            <person name="Cox M.P."/>
            <person name="Ganley A.R.D."/>
            <person name="David W.J."/>
        </authorList>
    </citation>
    <scope>NUCLEOTIDE SEQUENCE [LARGE SCALE GENOMIC DNA]</scope>
    <source>
        <strain evidence="7">albino</strain>
    </source>
</reference>
<keyword evidence="7" id="KW-1185">Reference proteome</keyword>
<dbReference type="Pfam" id="PF16177">
    <property type="entry name" value="ACAS_N"/>
    <property type="match status" value="1"/>
</dbReference>
<feature type="region of interest" description="Disordered" evidence="2">
    <location>
        <begin position="75"/>
        <end position="351"/>
    </location>
</feature>
<gene>
    <name evidence="6" type="ORF">FKW77_003704</name>
</gene>
<evidence type="ECO:0000313" key="7">
    <source>
        <dbReference type="Proteomes" id="UP000316270"/>
    </source>
</evidence>
<dbReference type="Pfam" id="PF00501">
    <property type="entry name" value="AMP-binding"/>
    <property type="match status" value="1"/>
</dbReference>
<dbReference type="AlphaFoldDB" id="A0A517LR44"/>
<feature type="domain" description="AMP-dependent synthetase/ligase" evidence="3">
    <location>
        <begin position="554"/>
        <end position="964"/>
    </location>
</feature>
<dbReference type="GO" id="GO:0050218">
    <property type="term" value="F:propionate-CoA ligase activity"/>
    <property type="evidence" value="ECO:0007669"/>
    <property type="project" value="TreeGrafter"/>
</dbReference>
<feature type="compositionally biased region" description="Basic residues" evidence="2">
    <location>
        <begin position="330"/>
        <end position="340"/>
    </location>
</feature>
<evidence type="ECO:0000259" key="3">
    <source>
        <dbReference type="Pfam" id="PF00501"/>
    </source>
</evidence>
<organism evidence="6 7">
    <name type="scientific">Venturia effusa</name>
    <dbReference type="NCBI Taxonomy" id="50376"/>
    <lineage>
        <taxon>Eukaryota</taxon>
        <taxon>Fungi</taxon>
        <taxon>Dikarya</taxon>
        <taxon>Ascomycota</taxon>
        <taxon>Pezizomycotina</taxon>
        <taxon>Dothideomycetes</taxon>
        <taxon>Pleosporomycetidae</taxon>
        <taxon>Venturiales</taxon>
        <taxon>Venturiaceae</taxon>
        <taxon>Venturia</taxon>
    </lineage>
</organism>
<dbReference type="PANTHER" id="PTHR43347:SF3">
    <property type="entry name" value="ACYL-COA SYNTHETASE SHORT-CHAIN FAMILY MEMBER 3, MITOCHONDRIAL"/>
    <property type="match status" value="1"/>
</dbReference>
<dbReference type="Proteomes" id="UP000316270">
    <property type="component" value="Chromosome 19"/>
</dbReference>
<feature type="compositionally biased region" description="Acidic residues" evidence="2">
    <location>
        <begin position="242"/>
        <end position="252"/>
    </location>
</feature>
<evidence type="ECO:0008006" key="8">
    <source>
        <dbReference type="Google" id="ProtNLM"/>
    </source>
</evidence>
<dbReference type="PROSITE" id="PS00455">
    <property type="entry name" value="AMP_BINDING"/>
    <property type="match status" value="1"/>
</dbReference>
<evidence type="ECO:0000313" key="6">
    <source>
        <dbReference type="EMBL" id="QDS78079.1"/>
    </source>
</evidence>
<dbReference type="EMBL" id="CP042203">
    <property type="protein sequence ID" value="QDS78079.1"/>
    <property type="molecule type" value="Genomic_DNA"/>
</dbReference>
<feature type="compositionally biased region" description="Basic residues" evidence="2">
    <location>
        <begin position="168"/>
        <end position="178"/>
    </location>
</feature>
<feature type="compositionally biased region" description="Acidic residues" evidence="2">
    <location>
        <begin position="200"/>
        <end position="210"/>
    </location>
</feature>
<dbReference type="OrthoDB" id="1706066at2759"/>